<dbReference type="InterPro" id="IPR056884">
    <property type="entry name" value="NPHP3-like_N"/>
</dbReference>
<dbReference type="EMBL" id="JARJCN010000093">
    <property type="protein sequence ID" value="KAJ7075570.1"/>
    <property type="molecule type" value="Genomic_DNA"/>
</dbReference>
<keyword evidence="1" id="KW-0677">Repeat</keyword>
<comment type="caution">
    <text evidence="3">The sequence shown here is derived from an EMBL/GenBank/DDBJ whole genome shotgun (WGS) entry which is preliminary data.</text>
</comment>
<evidence type="ECO:0000259" key="2">
    <source>
        <dbReference type="Pfam" id="PF24883"/>
    </source>
</evidence>
<reference evidence="3" key="1">
    <citation type="submission" date="2023-03" db="EMBL/GenBank/DDBJ databases">
        <title>Massive genome expansion in bonnet fungi (Mycena s.s.) driven by repeated elements and novel gene families across ecological guilds.</title>
        <authorList>
            <consortium name="Lawrence Berkeley National Laboratory"/>
            <person name="Harder C.B."/>
            <person name="Miyauchi S."/>
            <person name="Viragh M."/>
            <person name="Kuo A."/>
            <person name="Thoen E."/>
            <person name="Andreopoulos B."/>
            <person name="Lu D."/>
            <person name="Skrede I."/>
            <person name="Drula E."/>
            <person name="Henrissat B."/>
            <person name="Morin E."/>
            <person name="Kohler A."/>
            <person name="Barry K."/>
            <person name="LaButti K."/>
            <person name="Morin E."/>
            <person name="Salamov A."/>
            <person name="Lipzen A."/>
            <person name="Mereny Z."/>
            <person name="Hegedus B."/>
            <person name="Baldrian P."/>
            <person name="Stursova M."/>
            <person name="Weitz H."/>
            <person name="Taylor A."/>
            <person name="Grigoriev I.V."/>
            <person name="Nagy L.G."/>
            <person name="Martin F."/>
            <person name="Kauserud H."/>
        </authorList>
    </citation>
    <scope>NUCLEOTIDE SEQUENCE</scope>
    <source>
        <strain evidence="3">CBHHK173m</strain>
    </source>
</reference>
<evidence type="ECO:0000313" key="3">
    <source>
        <dbReference type="EMBL" id="KAJ7075570.1"/>
    </source>
</evidence>
<accession>A0AAD6TTD1</accession>
<keyword evidence="4" id="KW-1185">Reference proteome</keyword>
<dbReference type="Proteomes" id="UP001222325">
    <property type="component" value="Unassembled WGS sequence"/>
</dbReference>
<protein>
    <recommendedName>
        <fullName evidence="2">Nephrocystin 3-like N-terminal domain-containing protein</fullName>
    </recommendedName>
</protein>
<organism evidence="3 4">
    <name type="scientific">Mycena belliarum</name>
    <dbReference type="NCBI Taxonomy" id="1033014"/>
    <lineage>
        <taxon>Eukaryota</taxon>
        <taxon>Fungi</taxon>
        <taxon>Dikarya</taxon>
        <taxon>Basidiomycota</taxon>
        <taxon>Agaricomycotina</taxon>
        <taxon>Agaricomycetes</taxon>
        <taxon>Agaricomycetidae</taxon>
        <taxon>Agaricales</taxon>
        <taxon>Marasmiineae</taxon>
        <taxon>Mycenaceae</taxon>
        <taxon>Mycena</taxon>
    </lineage>
</organism>
<dbReference type="Pfam" id="PF24883">
    <property type="entry name" value="NPHP3_N"/>
    <property type="match status" value="1"/>
</dbReference>
<evidence type="ECO:0000256" key="1">
    <source>
        <dbReference type="ARBA" id="ARBA00022737"/>
    </source>
</evidence>
<gene>
    <name evidence="3" type="ORF">B0H15DRAFT_866669</name>
</gene>
<feature type="domain" description="Nephrocystin 3-like N-terminal" evidence="2">
    <location>
        <begin position="178"/>
        <end position="210"/>
    </location>
</feature>
<dbReference type="AlphaFoldDB" id="A0AAD6TTD1"/>
<dbReference type="PANTHER" id="PTHR10039">
    <property type="entry name" value="AMELOGENIN"/>
    <property type="match status" value="1"/>
</dbReference>
<name>A0AAD6TTD1_9AGAR</name>
<proteinExistence type="predicted"/>
<sequence>MAEVLGTVATVLQLVDTALRAREYIKDFKNASAEQHKLFSDIGDLKQLLTELEKRARASPSAGVLQHMLRPLEDFKALLEKFVAKLEQPDHRLAKFTKQLTWTLWNKTEATEFLKKFETIKSTLNTWLAMGIWDTNQVQESKEEERHNEAEKQQIMDWITPLNSFQRQADILASWQSGTGQWLLSNARFKFWESHGQQVLWCKGMPGAVKRCT</sequence>
<dbReference type="PANTHER" id="PTHR10039:SF15">
    <property type="entry name" value="NACHT DOMAIN-CONTAINING PROTEIN"/>
    <property type="match status" value="1"/>
</dbReference>
<evidence type="ECO:0000313" key="4">
    <source>
        <dbReference type="Proteomes" id="UP001222325"/>
    </source>
</evidence>